<keyword evidence="3 9" id="KW-0732">Signal</keyword>
<dbReference type="PANTHER" id="PTHR15583:SF7">
    <property type="entry name" value="INTERLEUKIN CYTOKINE RECEPTOR-RELATED PROTEIN 2"/>
    <property type="match status" value="1"/>
</dbReference>
<keyword evidence="4 8" id="KW-1133">Transmembrane helix</keyword>
<comment type="subcellular location">
    <subcellularLocation>
        <location evidence="1">Membrane</location>
        <topology evidence="1">Single-pass type I membrane protein</topology>
    </subcellularLocation>
</comment>
<evidence type="ECO:0000256" key="5">
    <source>
        <dbReference type="ARBA" id="ARBA00023136"/>
    </source>
</evidence>
<evidence type="ECO:0000256" key="3">
    <source>
        <dbReference type="ARBA" id="ARBA00022729"/>
    </source>
</evidence>
<evidence type="ECO:0000256" key="9">
    <source>
        <dbReference type="SAM" id="SignalP"/>
    </source>
</evidence>
<feature type="signal peptide" evidence="9">
    <location>
        <begin position="1"/>
        <end position="21"/>
    </location>
</feature>
<evidence type="ECO:0000259" key="10">
    <source>
        <dbReference type="PROSITE" id="PS51534"/>
    </source>
</evidence>
<evidence type="ECO:0000256" key="6">
    <source>
        <dbReference type="ARBA" id="ARBA00023170"/>
    </source>
</evidence>
<feature type="chain" id="PRO_5042589260" evidence="9">
    <location>
        <begin position="22"/>
        <end position="483"/>
    </location>
</feature>
<keyword evidence="6" id="KW-0675">Receptor</keyword>
<dbReference type="RefSeq" id="XP_015607994.1">
    <property type="nucleotide sequence ID" value="XM_015752508.2"/>
</dbReference>
<dbReference type="GeneID" id="107273895"/>
<dbReference type="PROSITE" id="PS51534">
    <property type="entry name" value="SEFIR"/>
    <property type="match status" value="1"/>
</dbReference>
<evidence type="ECO:0000256" key="1">
    <source>
        <dbReference type="ARBA" id="ARBA00004479"/>
    </source>
</evidence>
<protein>
    <submittedName>
        <fullName evidence="12">Uncharacterized protein LOC107273895 isoform X2</fullName>
    </submittedName>
</protein>
<evidence type="ECO:0000256" key="4">
    <source>
        <dbReference type="ARBA" id="ARBA00022989"/>
    </source>
</evidence>
<organism evidence="11 12">
    <name type="scientific">Cephus cinctus</name>
    <name type="common">Wheat stem sawfly</name>
    <dbReference type="NCBI Taxonomy" id="211228"/>
    <lineage>
        <taxon>Eukaryota</taxon>
        <taxon>Metazoa</taxon>
        <taxon>Ecdysozoa</taxon>
        <taxon>Arthropoda</taxon>
        <taxon>Hexapoda</taxon>
        <taxon>Insecta</taxon>
        <taxon>Pterygota</taxon>
        <taxon>Neoptera</taxon>
        <taxon>Endopterygota</taxon>
        <taxon>Hymenoptera</taxon>
        <taxon>Cephoidea</taxon>
        <taxon>Cephidae</taxon>
        <taxon>Cephus</taxon>
    </lineage>
</organism>
<dbReference type="Pfam" id="PF08357">
    <property type="entry name" value="SEFIR"/>
    <property type="match status" value="1"/>
</dbReference>
<evidence type="ECO:0000256" key="7">
    <source>
        <dbReference type="ARBA" id="ARBA00023180"/>
    </source>
</evidence>
<dbReference type="InterPro" id="IPR039465">
    <property type="entry name" value="IL-17_rcpt-like"/>
</dbReference>
<dbReference type="AlphaFoldDB" id="A0AAJ7FTV6"/>
<keyword evidence="2 8" id="KW-0812">Transmembrane</keyword>
<evidence type="ECO:0000256" key="2">
    <source>
        <dbReference type="ARBA" id="ARBA00022692"/>
    </source>
</evidence>
<dbReference type="GO" id="GO:0016020">
    <property type="term" value="C:membrane"/>
    <property type="evidence" value="ECO:0007669"/>
    <property type="project" value="UniProtKB-SubCell"/>
</dbReference>
<evidence type="ECO:0000256" key="8">
    <source>
        <dbReference type="SAM" id="Phobius"/>
    </source>
</evidence>
<evidence type="ECO:0000313" key="12">
    <source>
        <dbReference type="RefSeq" id="XP_015607994.1"/>
    </source>
</evidence>
<keyword evidence="11" id="KW-1185">Reference proteome</keyword>
<sequence length="483" mass="55830">MTMSVKLFVIFLCFFVKNIHGGCYPNFCHNVTRFSESVSHYPCELIKFQRNNNCIDFKFKNLGGKPQDGHFPEKFELNAYVAKAKNVILDPAFNFTVKNVGFHELVMRYQAIGDKQLSVCSYIHLNENVTHLTPTELFMSCQFSDISAEGLPYSLEYLVVGKTYTYSRQLKFIVPKHRDIHRVHIMIVHPMWSLCAIPFVLLCVAWHLYKLHRERTFVKMLKKKPNCLLVYSPTHESHINVMVQLATYLRSCNINAMIDVLDIPKNTTKNPCDWCRRAFDKADIVIIATSPKSDDTNDHIIYRNLDNYALRLLEENYPRRNKRYLTIQFPYCKTDDIPEEAKHFKRINVPDDLGKVVNTIYNVDMRLDSESKHELLKSIEDALSSVQQDVTGSPKVYIDSDAMPLIPSTNEAVASSNGNREMEIMDVADLNYVNESDVIHPAQYCRTNVHDLCCLGESQKKNEDNLMDDMETSDSFYITQLKL</sequence>
<dbReference type="PANTHER" id="PTHR15583">
    <property type="entry name" value="INTERLEUKIN-17 RECEPTOR"/>
    <property type="match status" value="1"/>
</dbReference>
<feature type="transmembrane region" description="Helical" evidence="8">
    <location>
        <begin position="191"/>
        <end position="209"/>
    </location>
</feature>
<keyword evidence="5 8" id="KW-0472">Membrane</keyword>
<dbReference type="KEGG" id="ccin:107273895"/>
<accession>A0AAJ7FTV6</accession>
<name>A0AAJ7FTV6_CEPCN</name>
<dbReference type="Gene3D" id="3.40.50.11530">
    <property type="match status" value="1"/>
</dbReference>
<reference evidence="12" key="1">
    <citation type="submission" date="2025-08" db="UniProtKB">
        <authorList>
            <consortium name="RefSeq"/>
        </authorList>
    </citation>
    <scope>IDENTIFICATION</scope>
</reference>
<gene>
    <name evidence="12" type="primary">LOC107273895</name>
</gene>
<dbReference type="Proteomes" id="UP000694920">
    <property type="component" value="Unplaced"/>
</dbReference>
<evidence type="ECO:0000313" key="11">
    <source>
        <dbReference type="Proteomes" id="UP000694920"/>
    </source>
</evidence>
<proteinExistence type="predicted"/>
<dbReference type="InterPro" id="IPR013568">
    <property type="entry name" value="SEFIR_dom"/>
</dbReference>
<dbReference type="GO" id="GO:0030368">
    <property type="term" value="F:interleukin-17 receptor activity"/>
    <property type="evidence" value="ECO:0007669"/>
    <property type="project" value="InterPro"/>
</dbReference>
<feature type="domain" description="SEFIR" evidence="10">
    <location>
        <begin position="224"/>
        <end position="358"/>
    </location>
</feature>
<keyword evidence="7" id="KW-0325">Glycoprotein</keyword>